<evidence type="ECO:0000313" key="15">
    <source>
        <dbReference type="EMBL" id="PWT26736.1"/>
    </source>
</evidence>
<dbReference type="GO" id="GO:0005737">
    <property type="term" value="C:cytoplasm"/>
    <property type="evidence" value="ECO:0007669"/>
    <property type="project" value="UniProtKB-SubCell"/>
</dbReference>
<evidence type="ECO:0000259" key="13">
    <source>
        <dbReference type="Pfam" id="PF03807"/>
    </source>
</evidence>
<dbReference type="NCBIfam" id="TIGR00112">
    <property type="entry name" value="proC"/>
    <property type="match status" value="1"/>
</dbReference>
<name>A0A1H9RMS1_BUTFI</name>
<evidence type="ECO:0000313" key="16">
    <source>
        <dbReference type="EMBL" id="SER74016.1"/>
    </source>
</evidence>
<dbReference type="Proteomes" id="UP000245488">
    <property type="component" value="Chromosome"/>
</dbReference>
<dbReference type="InterPro" id="IPR053790">
    <property type="entry name" value="P5CR-like_CS"/>
</dbReference>
<keyword evidence="3 9" id="KW-0963">Cytoplasm</keyword>
<dbReference type="Gene3D" id="3.40.50.720">
    <property type="entry name" value="NAD(P)-binding Rossmann-like Domain"/>
    <property type="match status" value="1"/>
</dbReference>
<keyword evidence="6 9" id="KW-0521">NADP</keyword>
<dbReference type="RefSeq" id="WP_022757813.1">
    <property type="nucleotide sequence ID" value="NZ_CM009896.1"/>
</dbReference>
<evidence type="ECO:0000313" key="18">
    <source>
        <dbReference type="Proteomes" id="UP000245488"/>
    </source>
</evidence>
<dbReference type="PIRSF" id="PIRSF000193">
    <property type="entry name" value="Pyrrol-5-carb_rd"/>
    <property type="match status" value="1"/>
</dbReference>
<comment type="function">
    <text evidence="8 9">Catalyzes the reduction of 1-pyrroline-5-carboxylate (PCA) to L-proline.</text>
</comment>
<comment type="catalytic activity">
    <reaction evidence="9 12">
        <text>L-proline + NADP(+) = (S)-1-pyrroline-5-carboxylate + NADPH + 2 H(+)</text>
        <dbReference type="Rhea" id="RHEA:14109"/>
        <dbReference type="ChEBI" id="CHEBI:15378"/>
        <dbReference type="ChEBI" id="CHEBI:17388"/>
        <dbReference type="ChEBI" id="CHEBI:57783"/>
        <dbReference type="ChEBI" id="CHEBI:58349"/>
        <dbReference type="ChEBI" id="CHEBI:60039"/>
        <dbReference type="EC" id="1.5.1.2"/>
    </reaction>
</comment>
<comment type="catalytic activity">
    <reaction evidence="9">
        <text>L-proline + NAD(+) = (S)-1-pyrroline-5-carboxylate + NADH + 2 H(+)</text>
        <dbReference type="Rhea" id="RHEA:14105"/>
        <dbReference type="ChEBI" id="CHEBI:15378"/>
        <dbReference type="ChEBI" id="CHEBI:17388"/>
        <dbReference type="ChEBI" id="CHEBI:57540"/>
        <dbReference type="ChEBI" id="CHEBI:57945"/>
        <dbReference type="ChEBI" id="CHEBI:60039"/>
        <dbReference type="EC" id="1.5.1.2"/>
    </reaction>
</comment>
<feature type="binding site" evidence="11">
    <location>
        <begin position="68"/>
        <end position="71"/>
    </location>
    <ligand>
        <name>NADP(+)</name>
        <dbReference type="ChEBI" id="CHEBI:58349"/>
    </ligand>
</feature>
<evidence type="ECO:0000256" key="1">
    <source>
        <dbReference type="ARBA" id="ARBA00004496"/>
    </source>
</evidence>
<comment type="similarity">
    <text evidence="2 9 12">Belongs to the pyrroline-5-carboxylate reductase family.</text>
</comment>
<evidence type="ECO:0000256" key="10">
    <source>
        <dbReference type="NCBIfam" id="TIGR00112"/>
    </source>
</evidence>
<proteinExistence type="inferred from homology"/>
<evidence type="ECO:0000313" key="17">
    <source>
        <dbReference type="Proteomes" id="UP000182584"/>
    </source>
</evidence>
<dbReference type="InterPro" id="IPR028939">
    <property type="entry name" value="P5C_Rdtase_cat_N"/>
</dbReference>
<dbReference type="UniPathway" id="UPA00098">
    <property type="reaction ID" value="UER00361"/>
</dbReference>
<dbReference type="GO" id="GO:0055129">
    <property type="term" value="P:L-proline biosynthetic process"/>
    <property type="evidence" value="ECO:0007669"/>
    <property type="project" value="UniProtKB-UniRule"/>
</dbReference>
<evidence type="ECO:0000256" key="5">
    <source>
        <dbReference type="ARBA" id="ARBA00022650"/>
    </source>
</evidence>
<keyword evidence="18" id="KW-1185">Reference proteome</keyword>
<dbReference type="FunFam" id="1.10.3730.10:FF:000001">
    <property type="entry name" value="Pyrroline-5-carboxylate reductase"/>
    <property type="match status" value="1"/>
</dbReference>
<dbReference type="SUPFAM" id="SSF48179">
    <property type="entry name" value="6-phosphogluconate dehydrogenase C-terminal domain-like"/>
    <property type="match status" value="1"/>
</dbReference>
<evidence type="ECO:0000256" key="3">
    <source>
        <dbReference type="ARBA" id="ARBA00022490"/>
    </source>
</evidence>
<evidence type="ECO:0000256" key="12">
    <source>
        <dbReference type="RuleBase" id="RU003903"/>
    </source>
</evidence>
<feature type="binding site" evidence="11">
    <location>
        <begin position="6"/>
        <end position="11"/>
    </location>
    <ligand>
        <name>NADP(+)</name>
        <dbReference type="ChEBI" id="CHEBI:58349"/>
    </ligand>
</feature>
<keyword evidence="4 9" id="KW-0028">Amino-acid biosynthesis</keyword>
<dbReference type="Pfam" id="PF03807">
    <property type="entry name" value="F420_oxidored"/>
    <property type="match status" value="1"/>
</dbReference>
<dbReference type="InterPro" id="IPR036291">
    <property type="entry name" value="NAD(P)-bd_dom_sf"/>
</dbReference>
<dbReference type="HAMAP" id="MF_01925">
    <property type="entry name" value="P5C_reductase"/>
    <property type="match status" value="1"/>
</dbReference>
<dbReference type="OrthoDB" id="9805754at2"/>
<keyword evidence="7 9" id="KW-0560">Oxidoreductase</keyword>
<comment type="subcellular location">
    <subcellularLocation>
        <location evidence="1 9">Cytoplasm</location>
    </subcellularLocation>
</comment>
<dbReference type="GO" id="GO:0004735">
    <property type="term" value="F:pyrroline-5-carboxylate reductase activity"/>
    <property type="evidence" value="ECO:0007669"/>
    <property type="project" value="UniProtKB-UniRule"/>
</dbReference>
<dbReference type="EC" id="1.5.1.2" evidence="9 10"/>
<dbReference type="Proteomes" id="UP000182584">
    <property type="component" value="Unassembled WGS sequence"/>
</dbReference>
<dbReference type="Gene3D" id="1.10.3730.10">
    <property type="entry name" value="ProC C-terminal domain-like"/>
    <property type="match status" value="1"/>
</dbReference>
<evidence type="ECO:0000256" key="11">
    <source>
        <dbReference type="PIRSR" id="PIRSR000193-1"/>
    </source>
</evidence>
<feature type="domain" description="Pyrroline-5-carboxylate reductase catalytic N-terminal" evidence="13">
    <location>
        <begin position="3"/>
        <end position="97"/>
    </location>
</feature>
<protein>
    <recommendedName>
        <fullName evidence="9 10">Pyrroline-5-carboxylate reductase</fullName>
        <shortName evidence="9">P5C reductase</shortName>
        <shortName evidence="9">P5CR</shortName>
        <ecNumber evidence="9 10">1.5.1.2</ecNumber>
    </recommendedName>
    <alternativeName>
        <fullName evidence="9">PCA reductase</fullName>
    </alternativeName>
</protein>
<dbReference type="AlphaFoldDB" id="A0A1H9RMS1"/>
<dbReference type="InterPro" id="IPR000304">
    <property type="entry name" value="Pyrroline-COOH_reductase"/>
</dbReference>
<dbReference type="FunFam" id="3.40.50.720:FF:000190">
    <property type="entry name" value="Pyrroline-5-carboxylate reductase"/>
    <property type="match status" value="1"/>
</dbReference>
<dbReference type="Pfam" id="PF14748">
    <property type="entry name" value="P5CR_dimer"/>
    <property type="match status" value="1"/>
</dbReference>
<evidence type="ECO:0000256" key="8">
    <source>
        <dbReference type="ARBA" id="ARBA00058118"/>
    </source>
</evidence>
<dbReference type="PROSITE" id="PS00521">
    <property type="entry name" value="P5CR"/>
    <property type="match status" value="1"/>
</dbReference>
<organism evidence="16 17">
    <name type="scientific">Butyrivibrio fibrisolvens</name>
    <dbReference type="NCBI Taxonomy" id="831"/>
    <lineage>
        <taxon>Bacteria</taxon>
        <taxon>Bacillati</taxon>
        <taxon>Bacillota</taxon>
        <taxon>Clostridia</taxon>
        <taxon>Lachnospirales</taxon>
        <taxon>Lachnospiraceae</taxon>
        <taxon>Butyrivibrio</taxon>
    </lineage>
</organism>
<gene>
    <name evidence="9" type="primary">proC</name>
    <name evidence="15" type="ORF">CPT75_06225</name>
    <name evidence="16" type="ORF">SAMN04487884_11039</name>
</gene>
<accession>A0A1H9RMS1</accession>
<evidence type="ECO:0000259" key="14">
    <source>
        <dbReference type="Pfam" id="PF14748"/>
    </source>
</evidence>
<evidence type="ECO:0000256" key="7">
    <source>
        <dbReference type="ARBA" id="ARBA00023002"/>
    </source>
</evidence>
<evidence type="ECO:0000256" key="9">
    <source>
        <dbReference type="HAMAP-Rule" id="MF_01925"/>
    </source>
</evidence>
<evidence type="ECO:0000256" key="6">
    <source>
        <dbReference type="ARBA" id="ARBA00022857"/>
    </source>
</evidence>
<reference evidence="15 18" key="2">
    <citation type="submission" date="2017-09" db="EMBL/GenBank/DDBJ databases">
        <title>High-quality draft genome sequence of Butyrivibrio fibrisolvens INBov1, isolated from cow rumen.</title>
        <authorList>
            <person name="Rodriguez Hernaez J."/>
            <person name="Rivarola M."/>
            <person name="Paniego N."/>
            <person name="Cravero S."/>
            <person name="Ceron Cucchi M."/>
            <person name="Martinez M.C."/>
        </authorList>
    </citation>
    <scope>NUCLEOTIDE SEQUENCE [LARGE SCALE GENOMIC DNA]</scope>
    <source>
        <strain evidence="15 18">INBov1</strain>
    </source>
</reference>
<dbReference type="EMBL" id="NXNG01000001">
    <property type="protein sequence ID" value="PWT26736.1"/>
    <property type="molecule type" value="Genomic_DNA"/>
</dbReference>
<dbReference type="SUPFAM" id="SSF51735">
    <property type="entry name" value="NAD(P)-binding Rossmann-fold domains"/>
    <property type="match status" value="1"/>
</dbReference>
<feature type="domain" description="Pyrroline-5-carboxylate reductase dimerisation" evidence="14">
    <location>
        <begin position="160"/>
        <end position="264"/>
    </location>
</feature>
<evidence type="ECO:0000256" key="2">
    <source>
        <dbReference type="ARBA" id="ARBA00005525"/>
    </source>
</evidence>
<dbReference type="PANTHER" id="PTHR11645:SF0">
    <property type="entry name" value="PYRROLINE-5-CARBOXYLATE REDUCTASE 3"/>
    <property type="match status" value="1"/>
</dbReference>
<evidence type="ECO:0000256" key="4">
    <source>
        <dbReference type="ARBA" id="ARBA00022605"/>
    </source>
</evidence>
<dbReference type="PANTHER" id="PTHR11645">
    <property type="entry name" value="PYRROLINE-5-CARBOXYLATE REDUCTASE"/>
    <property type="match status" value="1"/>
</dbReference>
<feature type="binding site" evidence="11">
    <location>
        <position position="55"/>
    </location>
    <ligand>
        <name>NADPH</name>
        <dbReference type="ChEBI" id="CHEBI:57783"/>
    </ligand>
</feature>
<dbReference type="InterPro" id="IPR008927">
    <property type="entry name" value="6-PGluconate_DH-like_C_sf"/>
</dbReference>
<dbReference type="eggNOG" id="COG0345">
    <property type="taxonomic scope" value="Bacteria"/>
</dbReference>
<dbReference type="EMBL" id="FOGJ01000010">
    <property type="protein sequence ID" value="SER74016.1"/>
    <property type="molecule type" value="Genomic_DNA"/>
</dbReference>
<dbReference type="InterPro" id="IPR029036">
    <property type="entry name" value="P5CR_dimer"/>
</dbReference>
<keyword evidence="5 9" id="KW-0641">Proline biosynthesis</keyword>
<reference evidence="16 17" key="1">
    <citation type="submission" date="2016-10" db="EMBL/GenBank/DDBJ databases">
        <authorList>
            <person name="de Groot N.N."/>
        </authorList>
    </citation>
    <scope>NUCLEOTIDE SEQUENCE [LARGE SCALE GENOMIC DNA]</scope>
    <source>
        <strain evidence="16 17">AR40</strain>
    </source>
</reference>
<sequence>MVIGFIGLGNMAKAMIGGILKKDIVSCEDIIGSAATKKTCEKVSEKFGIQTRDSNRKIAKEADVIILAVKPQYFTQVIAEIMDDVDENKLVISIAAGKTLKWIEGAFEKRVKLIRVMPNTPALVGEGCTAVCRNELVSDEELAFAMTIFESFGQASVVNENLMDVVGGVSGSSPAYAFMFIEAMADAAVEGGMPRKQAYQFAAQSLLGSAKMVLETGKHPGELKDMVCSPGGTTIAAVRVLEEKGFRGAVIDAIKACIDKTKQL</sequence>
<comment type="pathway">
    <text evidence="9 12">Amino-acid biosynthesis; L-proline biosynthesis; L-proline from L-glutamate 5-semialdehyde: step 1/1.</text>
</comment>